<dbReference type="GO" id="GO:0016020">
    <property type="term" value="C:membrane"/>
    <property type="evidence" value="ECO:0007669"/>
    <property type="project" value="InterPro"/>
</dbReference>
<dbReference type="InterPro" id="IPR030385">
    <property type="entry name" value="G_IRG_dom"/>
</dbReference>
<evidence type="ECO:0000256" key="2">
    <source>
        <dbReference type="ARBA" id="ARBA00022741"/>
    </source>
</evidence>
<dbReference type="GO" id="GO:0005525">
    <property type="term" value="F:GTP binding"/>
    <property type="evidence" value="ECO:0007669"/>
    <property type="project" value="UniProtKB-KW"/>
</dbReference>
<dbReference type="FunFam" id="3.40.50.300:FF:000541">
    <property type="entry name" value="Immunity related GTPase M"/>
    <property type="match status" value="1"/>
</dbReference>
<dbReference type="PANTHER" id="PTHR32341:SF10">
    <property type="entry name" value="INTERFERON-INDUCIBLE GTPASE 5"/>
    <property type="match status" value="1"/>
</dbReference>
<keyword evidence="3" id="KW-0378">Hydrolase</keyword>
<reference evidence="6" key="1">
    <citation type="submission" date="2025-08" db="UniProtKB">
        <authorList>
            <consortium name="Ensembl"/>
        </authorList>
    </citation>
    <scope>IDENTIFICATION</scope>
</reference>
<evidence type="ECO:0000313" key="7">
    <source>
        <dbReference type="Proteomes" id="UP000694427"/>
    </source>
</evidence>
<feature type="domain" description="IRG-type G" evidence="5">
    <location>
        <begin position="313"/>
        <end position="486"/>
    </location>
</feature>
<protein>
    <submittedName>
        <fullName evidence="6">Immunity-related GTPase family, q1</fullName>
    </submittedName>
</protein>
<dbReference type="SUPFAM" id="SSF52540">
    <property type="entry name" value="P-loop containing nucleoside triphosphate hydrolases"/>
    <property type="match status" value="2"/>
</dbReference>
<dbReference type="Proteomes" id="UP000694427">
    <property type="component" value="Unplaced"/>
</dbReference>
<sequence>MWDDGIMFFKMLKHKVLTECSVFCRFLPAKIQEDYINKIKNVLASESPEEIPHQLISLLEVFDRLKIDIAVTGESGAGKSSLINAFLGLNPDDAGAAPTGAVETTKEATMYQHPNFPHVRLWDLPGMGTPSFESKSYVKTMNFDLYDMFMVVISERVRENNMLLVEEIEQQKKPYYFIRTKIDNDIQSQRKKKKFSEIHVLDQMRQDCKKYLKEKKLDPHVFLVSAIDTQKYELQKLTDTLKDEVSQLRAEVFSSFLDEMLHGRWIKARYATNHIQQTRKLQAEDITTLQNMHKRTGFGAAKVSVVLEALSHFQLDVAVLGETGSGVSTFVNALIGLGNEECGAASASISNPAMSLGYPDVRFWDISGIEGVMDYSMYEMKQALNCYDFFIIIVSDWQKTRHLKLAKAVEELRKHYLLVQTKVDSHLQAQKSELCCDETEILDGLRAQYTQELQMAKLSEEQIFLINNLDRCAFDFVGLESALSSDLKTVRTSAFAYYIANTVKEHK</sequence>
<keyword evidence="7" id="KW-1185">Reference proteome</keyword>
<dbReference type="PANTHER" id="PTHR32341">
    <property type="entry name" value="INTERFERON-INDUCIBLE GTPASE"/>
    <property type="match status" value="1"/>
</dbReference>
<feature type="domain" description="IRG-type G" evidence="5">
    <location>
        <begin position="65"/>
        <end position="244"/>
    </location>
</feature>
<dbReference type="Gene3D" id="3.40.50.300">
    <property type="entry name" value="P-loop containing nucleotide triphosphate hydrolases"/>
    <property type="match status" value="2"/>
</dbReference>
<dbReference type="PROSITE" id="PS51716">
    <property type="entry name" value="G_IRG"/>
    <property type="match status" value="2"/>
</dbReference>
<dbReference type="AlphaFoldDB" id="A0A8C1IYS9"/>
<name>A0A8C1IYS9_CYPCA</name>
<organism evidence="6 7">
    <name type="scientific">Cyprinus carpio</name>
    <name type="common">Common carp</name>
    <dbReference type="NCBI Taxonomy" id="7962"/>
    <lineage>
        <taxon>Eukaryota</taxon>
        <taxon>Metazoa</taxon>
        <taxon>Chordata</taxon>
        <taxon>Craniata</taxon>
        <taxon>Vertebrata</taxon>
        <taxon>Euteleostomi</taxon>
        <taxon>Actinopterygii</taxon>
        <taxon>Neopterygii</taxon>
        <taxon>Teleostei</taxon>
        <taxon>Ostariophysi</taxon>
        <taxon>Cypriniformes</taxon>
        <taxon>Cyprinidae</taxon>
        <taxon>Cyprininae</taxon>
        <taxon>Cyprinus</taxon>
    </lineage>
</organism>
<proteinExistence type="inferred from homology"/>
<evidence type="ECO:0000256" key="3">
    <source>
        <dbReference type="ARBA" id="ARBA00022801"/>
    </source>
</evidence>
<dbReference type="GO" id="GO:0016787">
    <property type="term" value="F:hydrolase activity"/>
    <property type="evidence" value="ECO:0007669"/>
    <property type="project" value="UniProtKB-KW"/>
</dbReference>
<keyword evidence="4" id="KW-0342">GTP-binding</keyword>
<evidence type="ECO:0000313" key="6">
    <source>
        <dbReference type="Ensembl" id="ENSCCRP00010023999.1"/>
    </source>
</evidence>
<keyword evidence="2" id="KW-0547">Nucleotide-binding</keyword>
<evidence type="ECO:0000256" key="1">
    <source>
        <dbReference type="ARBA" id="ARBA00005429"/>
    </source>
</evidence>
<dbReference type="Pfam" id="PF05049">
    <property type="entry name" value="IIGP"/>
    <property type="match status" value="2"/>
</dbReference>
<evidence type="ECO:0000259" key="5">
    <source>
        <dbReference type="PROSITE" id="PS51716"/>
    </source>
</evidence>
<dbReference type="InterPro" id="IPR007743">
    <property type="entry name" value="Immunity-related_GTPase-like"/>
</dbReference>
<dbReference type="InterPro" id="IPR027417">
    <property type="entry name" value="P-loop_NTPase"/>
</dbReference>
<accession>A0A8C1IYS9</accession>
<reference evidence="6" key="2">
    <citation type="submission" date="2025-09" db="UniProtKB">
        <authorList>
            <consortium name="Ensembl"/>
        </authorList>
    </citation>
    <scope>IDENTIFICATION</scope>
</reference>
<evidence type="ECO:0000256" key="4">
    <source>
        <dbReference type="ARBA" id="ARBA00023134"/>
    </source>
</evidence>
<dbReference type="Ensembl" id="ENSCCRT00010026315.1">
    <property type="protein sequence ID" value="ENSCCRP00010023999.1"/>
    <property type="gene ID" value="ENSCCRG00010010314.1"/>
</dbReference>
<comment type="similarity">
    <text evidence="1">Belongs to the TRAFAC class dynamin-like GTPase superfamily. IRG family.</text>
</comment>
<dbReference type="InterPro" id="IPR051515">
    <property type="entry name" value="IRG"/>
</dbReference>